<dbReference type="SUPFAM" id="SSF56281">
    <property type="entry name" value="Metallo-hydrolase/oxidoreductase"/>
    <property type="match status" value="1"/>
</dbReference>
<dbReference type="OrthoDB" id="10250730at2759"/>
<dbReference type="Gene3D" id="3.60.15.10">
    <property type="entry name" value="Ribonuclease Z/Hydroxyacylglutathione hydrolase-like"/>
    <property type="match status" value="1"/>
</dbReference>
<dbReference type="InterPro" id="IPR051013">
    <property type="entry name" value="MBL_superfamily_lactonases"/>
</dbReference>
<evidence type="ECO:0000256" key="4">
    <source>
        <dbReference type="ARBA" id="ARBA00022833"/>
    </source>
</evidence>
<keyword evidence="4" id="KW-0862">Zinc</keyword>
<dbReference type="PANTHER" id="PTHR42978:SF5">
    <property type="entry name" value="METALLO-BETA-LACTAMASE DOMAIN-CONTAINING PROTEIN"/>
    <property type="match status" value="1"/>
</dbReference>
<dbReference type="AlphaFoldDB" id="A0A364LAS6"/>
<dbReference type="GeneID" id="63798123"/>
<dbReference type="CDD" id="cd07730">
    <property type="entry name" value="metallo-hydrolase-like_MBL-fold"/>
    <property type="match status" value="1"/>
</dbReference>
<dbReference type="STRING" id="1196081.A0A364LAS6"/>
<gene>
    <name evidence="6" type="ORF">BHQ10_008909</name>
</gene>
<reference evidence="6 7" key="1">
    <citation type="journal article" date="2017" name="Biotechnol. Biofuels">
        <title>Differential beta-glucosidase expression as a function of carbon source availability in Talaromyces amestolkiae: a genomic and proteomic approach.</title>
        <authorList>
            <person name="de Eugenio L.I."/>
            <person name="Mendez-Liter J.A."/>
            <person name="Nieto-Dominguez M."/>
            <person name="Alonso L."/>
            <person name="Gil-Munoz J."/>
            <person name="Barriuso J."/>
            <person name="Prieto A."/>
            <person name="Martinez M.J."/>
        </authorList>
    </citation>
    <scope>NUCLEOTIDE SEQUENCE [LARGE SCALE GENOMIC DNA]</scope>
    <source>
        <strain evidence="6 7">CIB</strain>
    </source>
</reference>
<dbReference type="SMART" id="SM00849">
    <property type="entry name" value="Lactamase_B"/>
    <property type="match status" value="1"/>
</dbReference>
<protein>
    <recommendedName>
        <fullName evidence="5">Metallo-beta-lactamase domain-containing protein</fullName>
    </recommendedName>
</protein>
<sequence>MAEITPIPAPPLDIPQSNNTCDLWAIDATCELVLDTKHLLQPEIEGHEKLNLPTYAFYIYNPRLDKRVLFDAGIRKDWWNLPPKVVSSITSGGVTGLLVKDEVYDTLAAHDKTATERNERRIVDPDTIDAVIWSHFHYDHVGNIQRYPKSTSIVVGAGFKQTILPGYPIRADSPLYQADFEGRELIEIAFDDGFKIGKYDAHDFFGDGSFYLVRTPGHTVEHISGFVRTTADTFVFLGGDISHFPGMYRPTAYKPMPANLPIDTYLDSRLPAPCPCSLFTTCHPSHSTENVDDHAARTQPFYQPNEQSSWYHSTTMALRTVESLQEFDADDNVFVAIAHDNALRDVVDIFPNGKMNNWKANKWGEKSHWHFVNELPVDGKPGRSVLVDGLMKEGKPYQ</sequence>
<dbReference type="EMBL" id="MIKG01000021">
    <property type="protein sequence ID" value="RAO72897.1"/>
    <property type="molecule type" value="Genomic_DNA"/>
</dbReference>
<dbReference type="GO" id="GO:0016787">
    <property type="term" value="F:hydrolase activity"/>
    <property type="evidence" value="ECO:0007669"/>
    <property type="project" value="UniProtKB-KW"/>
</dbReference>
<comment type="similarity">
    <text evidence="1">Belongs to the metallo-beta-lactamase superfamily.</text>
</comment>
<dbReference type="GO" id="GO:0046872">
    <property type="term" value="F:metal ion binding"/>
    <property type="evidence" value="ECO:0007669"/>
    <property type="project" value="UniProtKB-KW"/>
</dbReference>
<keyword evidence="2" id="KW-0479">Metal-binding</keyword>
<dbReference type="InterPro" id="IPR036866">
    <property type="entry name" value="RibonucZ/Hydroxyglut_hydro"/>
</dbReference>
<evidence type="ECO:0000313" key="6">
    <source>
        <dbReference type="EMBL" id="RAO72897.1"/>
    </source>
</evidence>
<keyword evidence="3" id="KW-0378">Hydrolase</keyword>
<evidence type="ECO:0000259" key="5">
    <source>
        <dbReference type="SMART" id="SM00849"/>
    </source>
</evidence>
<dbReference type="InterPro" id="IPR001279">
    <property type="entry name" value="Metallo-B-lactamas"/>
</dbReference>
<proteinExistence type="inferred from homology"/>
<accession>A0A364LAS6</accession>
<dbReference type="Pfam" id="PF00753">
    <property type="entry name" value="Lactamase_B"/>
    <property type="match status" value="1"/>
</dbReference>
<comment type="caution">
    <text evidence="6">The sequence shown here is derived from an EMBL/GenBank/DDBJ whole genome shotgun (WGS) entry which is preliminary data.</text>
</comment>
<evidence type="ECO:0000256" key="2">
    <source>
        <dbReference type="ARBA" id="ARBA00022723"/>
    </source>
</evidence>
<dbReference type="PANTHER" id="PTHR42978">
    <property type="entry name" value="QUORUM-QUENCHING LACTONASE YTNP-RELATED-RELATED"/>
    <property type="match status" value="1"/>
</dbReference>
<dbReference type="Proteomes" id="UP000249363">
    <property type="component" value="Unassembled WGS sequence"/>
</dbReference>
<evidence type="ECO:0000256" key="1">
    <source>
        <dbReference type="ARBA" id="ARBA00007749"/>
    </source>
</evidence>
<name>A0A364LAS6_TALAM</name>
<keyword evidence="7" id="KW-1185">Reference proteome</keyword>
<organism evidence="6 7">
    <name type="scientific">Talaromyces amestolkiae</name>
    <dbReference type="NCBI Taxonomy" id="1196081"/>
    <lineage>
        <taxon>Eukaryota</taxon>
        <taxon>Fungi</taxon>
        <taxon>Dikarya</taxon>
        <taxon>Ascomycota</taxon>
        <taxon>Pezizomycotina</taxon>
        <taxon>Eurotiomycetes</taxon>
        <taxon>Eurotiomycetidae</taxon>
        <taxon>Eurotiales</taxon>
        <taxon>Trichocomaceae</taxon>
        <taxon>Talaromyces</taxon>
        <taxon>Talaromyces sect. Talaromyces</taxon>
    </lineage>
</organism>
<dbReference type="RefSeq" id="XP_040737411.1">
    <property type="nucleotide sequence ID" value="XM_040881766.1"/>
</dbReference>
<evidence type="ECO:0000256" key="3">
    <source>
        <dbReference type="ARBA" id="ARBA00022801"/>
    </source>
</evidence>
<feature type="domain" description="Metallo-beta-lactamase" evidence="5">
    <location>
        <begin position="53"/>
        <end position="286"/>
    </location>
</feature>
<evidence type="ECO:0000313" key="7">
    <source>
        <dbReference type="Proteomes" id="UP000249363"/>
    </source>
</evidence>